<evidence type="ECO:0000256" key="2">
    <source>
        <dbReference type="ARBA" id="ARBA00022737"/>
    </source>
</evidence>
<dbReference type="Proteomes" id="UP000229340">
    <property type="component" value="Chromosome"/>
</dbReference>
<dbReference type="SUPFAM" id="SSF54631">
    <property type="entry name" value="CBS-domain pair"/>
    <property type="match status" value="1"/>
</dbReference>
<comment type="similarity">
    <text evidence="1">Belongs to the UPF0053 family.</text>
</comment>
<comment type="function">
    <text evidence="4">Plays a role in the transport of magnesium and cobalt ions.</text>
</comment>
<accession>A0A2D2LSN1</accession>
<dbReference type="InterPro" id="IPR016169">
    <property type="entry name" value="FAD-bd_PCMH_sub2"/>
</dbReference>
<dbReference type="CDD" id="cd04590">
    <property type="entry name" value="CBS_pair_CorC_HlyC_assoc"/>
    <property type="match status" value="1"/>
</dbReference>
<dbReference type="InterPro" id="IPR046342">
    <property type="entry name" value="CBS_dom_sf"/>
</dbReference>
<dbReference type="EMBL" id="CP024443">
    <property type="protein sequence ID" value="ATR78024.1"/>
    <property type="molecule type" value="Genomic_DNA"/>
</dbReference>
<evidence type="ECO:0000313" key="9">
    <source>
        <dbReference type="Proteomes" id="UP000229340"/>
    </source>
</evidence>
<evidence type="ECO:0000256" key="4">
    <source>
        <dbReference type="ARBA" id="ARBA00037273"/>
    </source>
</evidence>
<dbReference type="Gene3D" id="3.30.465.10">
    <property type="match status" value="1"/>
</dbReference>
<reference evidence="9" key="1">
    <citation type="submission" date="2017-11" db="EMBL/GenBank/DDBJ databases">
        <title>Complete genome sequence of Moraxella osloensis NP7 isolated from human skin.</title>
        <authorList>
            <person name="Lee K."/>
            <person name="Lim J.Y."/>
            <person name="Hwang I."/>
        </authorList>
    </citation>
    <scope>NUCLEOTIDE SEQUENCE [LARGE SCALE GENOMIC DNA]</scope>
    <source>
        <strain evidence="9">NP7</strain>
    </source>
</reference>
<feature type="domain" description="CBS" evidence="7">
    <location>
        <begin position="71"/>
        <end position="134"/>
    </location>
</feature>
<dbReference type="RefSeq" id="WP_100269391.1">
    <property type="nucleotide sequence ID" value="NZ_CALTVS010000006.1"/>
</dbReference>
<dbReference type="GO" id="GO:0050660">
    <property type="term" value="F:flavin adenine dinucleotide binding"/>
    <property type="evidence" value="ECO:0007669"/>
    <property type="project" value="InterPro"/>
</dbReference>
<dbReference type="GO" id="GO:0005886">
    <property type="term" value="C:plasma membrane"/>
    <property type="evidence" value="ECO:0007669"/>
    <property type="project" value="TreeGrafter"/>
</dbReference>
<dbReference type="Pfam" id="PF00571">
    <property type="entry name" value="CBS"/>
    <property type="match status" value="2"/>
</dbReference>
<dbReference type="InterPro" id="IPR000644">
    <property type="entry name" value="CBS_dom"/>
</dbReference>
<evidence type="ECO:0000259" key="7">
    <source>
        <dbReference type="PROSITE" id="PS51371"/>
    </source>
</evidence>
<protein>
    <recommendedName>
        <fullName evidence="5">Magnesium and cobalt efflux protein CorC</fullName>
    </recommendedName>
</protein>
<dbReference type="SUPFAM" id="SSF56176">
    <property type="entry name" value="FAD-binding/transporter-associated domain-like"/>
    <property type="match status" value="1"/>
</dbReference>
<dbReference type="Gene3D" id="3.10.580.10">
    <property type="entry name" value="CBS-domain"/>
    <property type="match status" value="1"/>
</dbReference>
<organism evidence="8 9">
    <name type="scientific">Faucicola osloensis</name>
    <name type="common">Moraxella osloensis</name>
    <dbReference type="NCBI Taxonomy" id="34062"/>
    <lineage>
        <taxon>Bacteria</taxon>
        <taxon>Pseudomonadati</taxon>
        <taxon>Pseudomonadota</taxon>
        <taxon>Gammaproteobacteria</taxon>
        <taxon>Moraxellales</taxon>
        <taxon>Moraxellaceae</taxon>
        <taxon>Faucicola</taxon>
    </lineage>
</organism>
<evidence type="ECO:0000256" key="6">
    <source>
        <dbReference type="PROSITE-ProRule" id="PRU00703"/>
    </source>
</evidence>
<evidence type="ECO:0000256" key="3">
    <source>
        <dbReference type="ARBA" id="ARBA00023122"/>
    </source>
</evidence>
<dbReference type="InterPro" id="IPR036318">
    <property type="entry name" value="FAD-bd_PCMH-like_sf"/>
</dbReference>
<name>A0A2D2LSN1_FAUOS</name>
<evidence type="ECO:0000256" key="1">
    <source>
        <dbReference type="ARBA" id="ARBA00006337"/>
    </source>
</evidence>
<dbReference type="STRING" id="34062.AXE82_08165"/>
<dbReference type="SMART" id="SM00116">
    <property type="entry name" value="CBS"/>
    <property type="match status" value="2"/>
</dbReference>
<dbReference type="FunFam" id="3.10.580.10:FF:000002">
    <property type="entry name" value="Magnesium/cobalt efflux protein CorC"/>
    <property type="match status" value="1"/>
</dbReference>
<dbReference type="Pfam" id="PF03471">
    <property type="entry name" value="CorC_HlyC"/>
    <property type="match status" value="1"/>
</dbReference>
<dbReference type="InterPro" id="IPR044751">
    <property type="entry name" value="Ion_transp-like_CBS"/>
</dbReference>
<dbReference type="PANTHER" id="PTHR22777">
    <property type="entry name" value="HEMOLYSIN-RELATED"/>
    <property type="match status" value="1"/>
</dbReference>
<dbReference type="InterPro" id="IPR005170">
    <property type="entry name" value="Transptr-assoc_dom"/>
</dbReference>
<keyword evidence="2" id="KW-0677">Repeat</keyword>
<gene>
    <name evidence="8" type="ORF">NP7_01255</name>
</gene>
<proteinExistence type="inferred from homology"/>
<evidence type="ECO:0000313" key="8">
    <source>
        <dbReference type="EMBL" id="ATR78024.1"/>
    </source>
</evidence>
<dbReference type="PROSITE" id="PS51371">
    <property type="entry name" value="CBS"/>
    <property type="match status" value="2"/>
</dbReference>
<keyword evidence="3 6" id="KW-0129">CBS domain</keyword>
<dbReference type="AlphaFoldDB" id="A0A2D2LSN1"/>
<sequence>MSDDNSSSHLSNKQQSSSWSRGLKRWLSTAPETRDELVKLVHDSRRFLAPDTVDMLEGVLDLPAIQVREIMTPVSHVAGITQHQNLQDIMSLYMETAHSRYPVFTDDNKDTVMGILLAKDLIPFLVAKAQGQNIDHFNLEAIVRQPIYISETARSDNLLRLFQKNQIHMAIVIDEFGVTAGVVTMEDLLEEIVGDIIDEHDDIEEDTDINHIVPVPNQPDTWIVQSITSVSDCNEQLGTHFDSEDVASMGGLVMQELGEVNEVLGQTVFIDDCRLTVLSADGRFIQEIELVKGYNQLDD</sequence>
<dbReference type="PANTHER" id="PTHR22777:SF27">
    <property type="entry name" value="MAGNESIUM AND COBALT EFFLUX PROTEIN CORC"/>
    <property type="match status" value="1"/>
</dbReference>
<dbReference type="SMART" id="SM01091">
    <property type="entry name" value="CorC_HlyC"/>
    <property type="match status" value="1"/>
</dbReference>
<evidence type="ECO:0000256" key="5">
    <source>
        <dbReference type="ARBA" id="ARBA00040729"/>
    </source>
</evidence>
<feature type="domain" description="CBS" evidence="7">
    <location>
        <begin position="142"/>
        <end position="199"/>
    </location>
</feature>